<proteinExistence type="inferred from homology"/>
<comment type="caution">
    <text evidence="9">The sequence shown here is derived from an EMBL/GenBank/DDBJ whole genome shotgun (WGS) entry which is preliminary data.</text>
</comment>
<sequence>MLTTSSPSSSSSSSPASSSSSFPASSSVPPPPLPPTTTSSSPSASSSFPSAALPPFDRSPPASPSSSAEVVVVPIWHDGVGTSMKQQPTTMEPIPEDEEENVISPSTSSFMDHSAANEGRNATADQPPLSARSPSPPVSPPFEDGGHLPHSPSHTAHDGTDGGMDTESGVAKRITESKRRLREVYTTEEIDTLVSTLPKDSVPVEWEHFSAKEVIVDPKMAHTYVTELAGGIPSARGTKYSYTYESRVEEEGNNELLEQSQRRREETDEEEMKQQQKQQQQPITELRREEEEHELGRELRRGEDGTERHCTSTQKITRVTKITTTRQVKQIPVNPADVFFDADGNPILNGFDAQNISASPDDDFGAAMDGSVGIDLSRTYISESEQYFSSPQTSSSTAPHGSQSVSPPSGANDKHFFTATPGAPGLPEVTELTDSTIALAWLRPDFDGTSGPLIGYRVEFRRSEFDEWDPAHDDLLGETECKITNLDADEWYQFRVLGANIAGFGTPSPACAPIQLRKGARDDSLPPPGRPHVVALDSDRATIEWQPSPLANAASTAINGVGHHSPAGDKMAIINGGWGRTTADAAAVGYVVEHRADSTSEWTRANDRPINEHTFTVRNLRPNGEYEFRVLATDGLGRHAYSQSSDFVRIRPSVPLRQQSLRQQPPPPPGQPKLIESGLSWVHLCWEQPTQLQPMSAGPPAIAFLMELRQLLMDGSRGEWVPLRKQRVDRAAPEGEEQQQTETEPMFITTSLAHFIVESLSSAENAFGYEFRVWTVSLVNGLRSAVPSAVSEPIRLHSDWPISVDQIHTAASRRPPERPSAPEYLEYSGGTSLTLCWLPAKSALPVQGYEVEFRDIMQDATHWYRMTDQLVRACKTTVGYLLNGHQYQFRIIAKNAAGLSEPSDPSPLITIDVEDSGVRSAEQQMSTLDRHIGVPLADEMVRESPPLPDRDDSPPPIYRQTESSLQWRDPTLKEVIDYLKSPDQTLVLDASGYLQHLTFNNDLIKEETLNYGGIECLVSLLHSPNPEILRNVCGCLKNLAFGRANDVNKRLINTKGGVKALTQLLRQTNVPLTVQEEATGALWNISSADELKESVLNQAAETVVTHIVLPSAAHLCQSHLHQQQLNPALLHSSGPSSSNARKSTLTVFRNGVGILRNISAVNDSARRFLRSAPGLVDALLDFLDGSVIRAQLDNRSVENVVCLLRNLSYRVQEVVDPKYDPNRHKYQMHGGDGTWGHAPPQQNGQGQQQGKKSPAITSARHERSRSAPAGSPKTASGKKGRLFRKGKKDTAEAIDSATGTIPSAKGPQRLWHPNTVKLYLRVLQESADSEILEASTAAIQNLAGCPFDGSSLVRQTVRTEKGLPILVELLRLKEDRVVSAVCCALRNLALDKRNLELIGKYALAELLTKLPDRMELDKLRADPSVSPTASDATVGAVLGILWEAVRHSAELARAVHETAKGTDRLRTVAKSYPIHGQRVCKYATQVLFMMWQHKELHELFRRQGLTEADFYSGTLHRGGSKSGAAGGAAEQRNGAGSSPSSVATTLARPFSSQGTERPAHPIAANATPRTNGGGDLSHFGTPTPSQPINAPFSSADSPLYASVQKENGRSNALATSRRRSIDSWV</sequence>
<evidence type="ECO:0000313" key="9">
    <source>
        <dbReference type="EMBL" id="KAL3090817.1"/>
    </source>
</evidence>
<dbReference type="SMART" id="SM00185">
    <property type="entry name" value="ARM"/>
    <property type="match status" value="5"/>
</dbReference>
<evidence type="ECO:0000256" key="1">
    <source>
        <dbReference type="ARBA" id="ARBA00004282"/>
    </source>
</evidence>
<dbReference type="InterPro" id="IPR000225">
    <property type="entry name" value="Armadillo"/>
</dbReference>
<dbReference type="GO" id="GO:0070161">
    <property type="term" value="C:anchoring junction"/>
    <property type="evidence" value="ECO:0007669"/>
    <property type="project" value="UniProtKB-SubCell"/>
</dbReference>
<feature type="region of interest" description="Disordered" evidence="7">
    <location>
        <begin position="385"/>
        <end position="429"/>
    </location>
</feature>
<dbReference type="EMBL" id="JBICCN010000138">
    <property type="protein sequence ID" value="KAL3090817.1"/>
    <property type="molecule type" value="Genomic_DNA"/>
</dbReference>
<feature type="compositionally biased region" description="Basic residues" evidence="7">
    <location>
        <begin position="1276"/>
        <end position="1287"/>
    </location>
</feature>
<evidence type="ECO:0000259" key="8">
    <source>
        <dbReference type="PROSITE" id="PS50853"/>
    </source>
</evidence>
<dbReference type="Gene3D" id="2.60.40.10">
    <property type="entry name" value="Immunoglobulins"/>
    <property type="match status" value="3"/>
</dbReference>
<dbReference type="PANTHER" id="PTHR10372:SF27">
    <property type="entry name" value="ADHERENS JUNCTION PROTEIN P120"/>
    <property type="match status" value="1"/>
</dbReference>
<dbReference type="Gene3D" id="1.25.10.10">
    <property type="entry name" value="Leucine-rich Repeat Variant"/>
    <property type="match status" value="1"/>
</dbReference>
<keyword evidence="3" id="KW-0677">Repeat</keyword>
<dbReference type="InterPro" id="IPR028435">
    <property type="entry name" value="Plakophilin/d_Catenin"/>
</dbReference>
<feature type="domain" description="Fibronectin type-III" evidence="8">
    <location>
        <begin position="527"/>
        <end position="653"/>
    </location>
</feature>
<dbReference type="PRINTS" id="PR00014">
    <property type="entry name" value="FNTYPEIII"/>
</dbReference>
<feature type="compositionally biased region" description="Polar residues" evidence="7">
    <location>
        <begin position="1580"/>
        <end position="1596"/>
    </location>
</feature>
<feature type="domain" description="Fibronectin type-III" evidence="8">
    <location>
        <begin position="423"/>
        <end position="519"/>
    </location>
</feature>
<dbReference type="Proteomes" id="UP001620645">
    <property type="component" value="Unassembled WGS sequence"/>
</dbReference>
<name>A0ABD2JJT7_HETSC</name>
<dbReference type="Pfam" id="PF00041">
    <property type="entry name" value="fn3"/>
    <property type="match status" value="2"/>
</dbReference>
<dbReference type="Pfam" id="PF00514">
    <property type="entry name" value="Arm"/>
    <property type="match status" value="3"/>
</dbReference>
<accession>A0ABD2JJT7</accession>
<dbReference type="PROSITE" id="PS50176">
    <property type="entry name" value="ARM_REPEAT"/>
    <property type="match status" value="3"/>
</dbReference>
<evidence type="ECO:0000256" key="3">
    <source>
        <dbReference type="ARBA" id="ARBA00022737"/>
    </source>
</evidence>
<comment type="subcellular location">
    <subcellularLocation>
        <location evidence="1">Cell junction</location>
    </subcellularLocation>
</comment>
<feature type="compositionally biased region" description="Low complexity" evidence="7">
    <location>
        <begin position="1"/>
        <end position="27"/>
    </location>
</feature>
<dbReference type="InterPro" id="IPR011989">
    <property type="entry name" value="ARM-like"/>
</dbReference>
<evidence type="ECO:0000256" key="5">
    <source>
        <dbReference type="ARBA" id="ARBA00022949"/>
    </source>
</evidence>
<keyword evidence="5" id="KW-0965">Cell junction</keyword>
<feature type="repeat" description="ARM" evidence="6">
    <location>
        <begin position="1012"/>
        <end position="1056"/>
    </location>
</feature>
<feature type="compositionally biased region" description="Polar residues" evidence="7">
    <location>
        <begin position="1534"/>
        <end position="1555"/>
    </location>
</feature>
<dbReference type="SMART" id="SM00060">
    <property type="entry name" value="FN3"/>
    <property type="match status" value="4"/>
</dbReference>
<dbReference type="InterPro" id="IPR036116">
    <property type="entry name" value="FN3_sf"/>
</dbReference>
<feature type="region of interest" description="Disordered" evidence="7">
    <location>
        <begin position="247"/>
        <end position="315"/>
    </location>
</feature>
<feature type="compositionally biased region" description="Low complexity" evidence="7">
    <location>
        <begin position="64"/>
        <end position="74"/>
    </location>
</feature>
<feature type="domain" description="Fibronectin type-III" evidence="8">
    <location>
        <begin position="818"/>
        <end position="913"/>
    </location>
</feature>
<dbReference type="InterPro" id="IPR013783">
    <property type="entry name" value="Ig-like_fold"/>
</dbReference>
<organism evidence="9 10">
    <name type="scientific">Heterodera schachtii</name>
    <name type="common">Sugarbeet cyst nematode worm</name>
    <name type="synonym">Tylenchus schachtii</name>
    <dbReference type="NCBI Taxonomy" id="97005"/>
    <lineage>
        <taxon>Eukaryota</taxon>
        <taxon>Metazoa</taxon>
        <taxon>Ecdysozoa</taxon>
        <taxon>Nematoda</taxon>
        <taxon>Chromadorea</taxon>
        <taxon>Rhabditida</taxon>
        <taxon>Tylenchina</taxon>
        <taxon>Tylenchomorpha</taxon>
        <taxon>Tylenchoidea</taxon>
        <taxon>Heteroderidae</taxon>
        <taxon>Heteroderinae</taxon>
        <taxon>Heterodera</taxon>
    </lineage>
</organism>
<keyword evidence="10" id="KW-1185">Reference proteome</keyword>
<dbReference type="SUPFAM" id="SSF48371">
    <property type="entry name" value="ARM repeat"/>
    <property type="match status" value="1"/>
</dbReference>
<evidence type="ECO:0000256" key="7">
    <source>
        <dbReference type="SAM" id="MobiDB-lite"/>
    </source>
</evidence>
<dbReference type="PROSITE" id="PS50853">
    <property type="entry name" value="FN3"/>
    <property type="match status" value="3"/>
</dbReference>
<dbReference type="InterPro" id="IPR003961">
    <property type="entry name" value="FN3_dom"/>
</dbReference>
<feature type="compositionally biased region" description="Low complexity" evidence="7">
    <location>
        <begin position="1241"/>
        <end position="1250"/>
    </location>
</feature>
<evidence type="ECO:0000256" key="6">
    <source>
        <dbReference type="PROSITE-ProRule" id="PRU00259"/>
    </source>
</evidence>
<evidence type="ECO:0000313" key="10">
    <source>
        <dbReference type="Proteomes" id="UP001620645"/>
    </source>
</evidence>
<feature type="repeat" description="ARM" evidence="6">
    <location>
        <begin position="1056"/>
        <end position="1100"/>
    </location>
</feature>
<feature type="region of interest" description="Disordered" evidence="7">
    <location>
        <begin position="1516"/>
        <end position="1625"/>
    </location>
</feature>
<dbReference type="GO" id="GO:0007155">
    <property type="term" value="P:cell adhesion"/>
    <property type="evidence" value="ECO:0007669"/>
    <property type="project" value="UniProtKB-KW"/>
</dbReference>
<comment type="similarity">
    <text evidence="2">Belongs to the beta-catenin family.</text>
</comment>
<evidence type="ECO:0000256" key="2">
    <source>
        <dbReference type="ARBA" id="ARBA00005462"/>
    </source>
</evidence>
<feature type="repeat" description="ARM" evidence="6">
    <location>
        <begin position="1361"/>
        <end position="1398"/>
    </location>
</feature>
<protein>
    <recommendedName>
        <fullName evidence="8">Fibronectin type-III domain-containing protein</fullName>
    </recommendedName>
</protein>
<dbReference type="InterPro" id="IPR016024">
    <property type="entry name" value="ARM-type_fold"/>
</dbReference>
<reference evidence="9 10" key="1">
    <citation type="submission" date="2024-10" db="EMBL/GenBank/DDBJ databases">
        <authorList>
            <person name="Kim D."/>
        </authorList>
    </citation>
    <scope>NUCLEOTIDE SEQUENCE [LARGE SCALE GENOMIC DNA]</scope>
    <source>
        <strain evidence="9">Taebaek</strain>
    </source>
</reference>
<keyword evidence="4" id="KW-0130">Cell adhesion</keyword>
<feature type="compositionally biased region" description="Basic and acidic residues" evidence="7">
    <location>
        <begin position="285"/>
        <end position="310"/>
    </location>
</feature>
<feature type="compositionally biased region" description="Low complexity" evidence="7">
    <location>
        <begin position="36"/>
        <end position="56"/>
    </location>
</feature>
<dbReference type="CDD" id="cd00063">
    <property type="entry name" value="FN3"/>
    <property type="match status" value="3"/>
</dbReference>
<feature type="region of interest" description="Disordered" evidence="7">
    <location>
        <begin position="1"/>
        <end position="175"/>
    </location>
</feature>
<dbReference type="SUPFAM" id="SSF49265">
    <property type="entry name" value="Fibronectin type III"/>
    <property type="match status" value="3"/>
</dbReference>
<gene>
    <name evidence="9" type="ORF">niasHS_007192</name>
</gene>
<dbReference type="PANTHER" id="PTHR10372">
    <property type="entry name" value="PLAKOPHILLIN-RELATED"/>
    <property type="match status" value="1"/>
</dbReference>
<evidence type="ECO:0000256" key="4">
    <source>
        <dbReference type="ARBA" id="ARBA00022889"/>
    </source>
</evidence>
<feature type="region of interest" description="Disordered" evidence="7">
    <location>
        <begin position="1220"/>
        <end position="1308"/>
    </location>
</feature>
<feature type="compositionally biased region" description="Polar residues" evidence="7">
    <location>
        <begin position="385"/>
        <end position="409"/>
    </location>
</feature>